<comment type="similarity">
    <text evidence="1">Belongs to the DnaB/DnaD family.</text>
</comment>
<dbReference type="Pfam" id="PF07261">
    <property type="entry name" value="DnaB_2"/>
    <property type="match status" value="1"/>
</dbReference>
<dbReference type="Pfam" id="PF25888">
    <property type="entry name" value="WHD_DnaB"/>
    <property type="match status" value="1"/>
</dbReference>
<gene>
    <name evidence="5" type="ORF">CJ218_08875</name>
</gene>
<name>A0A2N6SCN9_9BACL</name>
<dbReference type="SUPFAM" id="SSF158499">
    <property type="entry name" value="DnaD domain-like"/>
    <property type="match status" value="1"/>
</dbReference>
<dbReference type="RefSeq" id="WP_102190320.1">
    <property type="nucleotide sequence ID" value="NZ_CAUTAO010000009.1"/>
</dbReference>
<dbReference type="Proteomes" id="UP000235670">
    <property type="component" value="Unassembled WGS sequence"/>
</dbReference>
<reference evidence="5 6" key="1">
    <citation type="submission" date="2017-09" db="EMBL/GenBank/DDBJ databases">
        <title>Bacterial strain isolated from the female urinary microbiota.</title>
        <authorList>
            <person name="Thomas-White K."/>
            <person name="Kumar N."/>
            <person name="Forster S."/>
            <person name="Putonti C."/>
            <person name="Lawley T."/>
            <person name="Wolfe A.J."/>
        </authorList>
    </citation>
    <scope>NUCLEOTIDE SEQUENCE [LARGE SCALE GENOMIC DNA]</scope>
    <source>
        <strain evidence="5 6">UMB0186</strain>
    </source>
</reference>
<organism evidence="5 6">
    <name type="scientific">Gemella sanguinis</name>
    <dbReference type="NCBI Taxonomy" id="84135"/>
    <lineage>
        <taxon>Bacteria</taxon>
        <taxon>Bacillati</taxon>
        <taxon>Bacillota</taxon>
        <taxon>Bacilli</taxon>
        <taxon>Bacillales</taxon>
        <taxon>Gemellaceae</taxon>
        <taxon>Gemella</taxon>
    </lineage>
</organism>
<evidence type="ECO:0000259" key="4">
    <source>
        <dbReference type="Pfam" id="PF25888"/>
    </source>
</evidence>
<feature type="compositionally biased region" description="Polar residues" evidence="2">
    <location>
        <begin position="386"/>
        <end position="403"/>
    </location>
</feature>
<sequence length="454" mass="52163">MVNSISPKDFYCVYNDFNVASKSQELNLLYLPLIGSDAVKLYQFLGTKILGDRNLSKNFLHYDIFDNLSLDSRKFTSSRKKLEALGLLSTYYIDNDGVGQYVYKLKDALAFNEFFENAMLSQLLENTIGSSQYTEIKETFSNNKVSFNSFQDLTATFSDVYNLENVNNIYLNTQVFDSKKGANLDEYYFDFSKLSYFLANSYIVDILDNKKTKEDILGLAHLYKVTPQDMAKAIENSLDVENGGSVLNINKLKDYLVQLFVNVRKQNIPTLDKMITRKIEEDSVELTEEDKFIKATDNTNYIDYLNKKMNLIISTVDAEAINKLQKKYNFPTGVLNILLEYSIKMSNSPGIPNFNYMDKIASTWSSKKLLGAKDAIEYVKERQTISNNRKTNSKQVKSTNSKNKGMYMAPFPEYLQKRKDTSSTENTTKNRTVTKEDEEAFSEMLKELNSKRDI</sequence>
<evidence type="ECO:0000259" key="3">
    <source>
        <dbReference type="Pfam" id="PF07261"/>
    </source>
</evidence>
<feature type="domain" description="DnaB/C C-terminal" evidence="3">
    <location>
        <begin position="303"/>
        <end position="378"/>
    </location>
</feature>
<evidence type="ECO:0000256" key="1">
    <source>
        <dbReference type="ARBA" id="ARBA00093462"/>
    </source>
</evidence>
<feature type="region of interest" description="Disordered" evidence="2">
    <location>
        <begin position="386"/>
        <end position="441"/>
    </location>
</feature>
<dbReference type="Gene3D" id="1.10.10.630">
    <property type="entry name" value="DnaD domain-like"/>
    <property type="match status" value="1"/>
</dbReference>
<evidence type="ECO:0000313" key="6">
    <source>
        <dbReference type="Proteomes" id="UP000235670"/>
    </source>
</evidence>
<protein>
    <submittedName>
        <fullName evidence="5">Replication initiation and membrane attachment protein</fullName>
    </submittedName>
</protein>
<dbReference type="InterPro" id="IPR058660">
    <property type="entry name" value="WHD_DnaB"/>
</dbReference>
<dbReference type="OrthoDB" id="2082007at2"/>
<accession>A0A2N6SCN9</accession>
<feature type="domain" description="Replicative helicase loading/DNA remodeling protein DnaB N-terminal winged helix" evidence="4">
    <location>
        <begin position="7"/>
        <end position="253"/>
    </location>
</feature>
<comment type="caution">
    <text evidence="5">The sequence shown here is derived from an EMBL/GenBank/DDBJ whole genome shotgun (WGS) entry which is preliminary data.</text>
</comment>
<dbReference type="STRING" id="84135.GCA_001052115_01788"/>
<proteinExistence type="inferred from homology"/>
<evidence type="ECO:0000256" key="2">
    <source>
        <dbReference type="SAM" id="MobiDB-lite"/>
    </source>
</evidence>
<evidence type="ECO:0000313" key="5">
    <source>
        <dbReference type="EMBL" id="PMC51649.1"/>
    </source>
</evidence>
<dbReference type="InterPro" id="IPR006343">
    <property type="entry name" value="DnaB/C_C"/>
</dbReference>
<dbReference type="InterPro" id="IPR034829">
    <property type="entry name" value="DnaD-like_sf"/>
</dbReference>
<dbReference type="EMBL" id="PNGT01000014">
    <property type="protein sequence ID" value="PMC51649.1"/>
    <property type="molecule type" value="Genomic_DNA"/>
</dbReference>
<dbReference type="AlphaFoldDB" id="A0A2N6SCN9"/>